<feature type="transmembrane region" description="Helical" evidence="11">
    <location>
        <begin position="148"/>
        <end position="167"/>
    </location>
</feature>
<organism evidence="13 14">
    <name type="scientific">Marinomonas aquimarina</name>
    <dbReference type="NCBI Taxonomy" id="295068"/>
    <lineage>
        <taxon>Bacteria</taxon>
        <taxon>Pseudomonadati</taxon>
        <taxon>Pseudomonadota</taxon>
        <taxon>Gammaproteobacteria</taxon>
        <taxon>Oceanospirillales</taxon>
        <taxon>Oceanospirillaceae</taxon>
        <taxon>Marinomonas</taxon>
    </lineage>
</organism>
<evidence type="ECO:0000256" key="3">
    <source>
        <dbReference type="ARBA" id="ARBA00016947"/>
    </source>
</evidence>
<dbReference type="GO" id="GO:0015888">
    <property type="term" value="P:thiamine transport"/>
    <property type="evidence" value="ECO:0007669"/>
    <property type="project" value="InterPro"/>
</dbReference>
<protein>
    <recommendedName>
        <fullName evidence="3">Thiamine transport system permease protein ThiP</fullName>
    </recommendedName>
</protein>
<evidence type="ECO:0000256" key="2">
    <source>
        <dbReference type="ARBA" id="ARBA00011650"/>
    </source>
</evidence>
<proteinExistence type="inferred from homology"/>
<gene>
    <name evidence="13" type="primary">cysW_1</name>
    <name evidence="13" type="ORF">MAQ5080_00170</name>
</gene>
<evidence type="ECO:0000259" key="12">
    <source>
        <dbReference type="PROSITE" id="PS50928"/>
    </source>
</evidence>
<name>A0A1A8T1H2_9GAMM</name>
<accession>A0A1A8T1H2</accession>
<feature type="transmembrane region" description="Helical" evidence="11">
    <location>
        <begin position="12"/>
        <end position="35"/>
    </location>
</feature>
<sequence>MADPYTWRVVRFSFTQASLSALLSILLAIPMASCLFHRRFIGRQTLLSLFAISMVVPTIVAILGIVVVYGRNGWFTTLFGSAFPLYGLGGILLAHVFFNMPLAVRVILQAYQLIPDAQWRLASQLGFSRWHVFRLIEWHYLKKSLPGLFLLIFMLCFSGFAVVLSLGGGPRSSTLEVAIYQALRFEFDLNKASYLSLLQVSICSLVALAVYRLAPPLRQDISVYQGERLAMRSSRLANGVDALVSAVVLLWVLPPFVAILSPALSALFWQSLWQTDLWWSVWHSVRIALPSGLLALLIGLSIAALARTLRWRQRGDWWAQKLEQSGNLVLMVPSLVLATGLFLMFRSVGISIKHAYWIVVWVNAVMALPFVLRAIMPTIYQQEKRFRHLYTQMNVVGMARLRLEWPQIRSAVAQGLAYAVLLSLGDLGVVALFGSKGLETLPMYLYQLIGSYRVEQGACVAVVLILLCLTLFYSINRLVGGRRAVV</sequence>
<dbReference type="STRING" id="295068.MAQ5080_00170"/>
<feature type="transmembrane region" description="Helical" evidence="11">
    <location>
        <begin position="242"/>
        <end position="267"/>
    </location>
</feature>
<dbReference type="EMBL" id="FLOC01000001">
    <property type="protein sequence ID" value="SBS25041.1"/>
    <property type="molecule type" value="Genomic_DNA"/>
</dbReference>
<evidence type="ECO:0000256" key="4">
    <source>
        <dbReference type="ARBA" id="ARBA00022448"/>
    </source>
</evidence>
<dbReference type="PANTHER" id="PTHR30183:SF9">
    <property type="entry name" value="THIAMINE TRANSPORT SYSTEM PERMEASE PROTEIN THIP"/>
    <property type="match status" value="1"/>
</dbReference>
<keyword evidence="7 11" id="KW-0812">Transmembrane</keyword>
<evidence type="ECO:0000256" key="6">
    <source>
        <dbReference type="ARBA" id="ARBA00022519"/>
    </source>
</evidence>
<dbReference type="InterPro" id="IPR035906">
    <property type="entry name" value="MetI-like_sf"/>
</dbReference>
<evidence type="ECO:0000256" key="10">
    <source>
        <dbReference type="ARBA" id="ARBA00023136"/>
    </source>
</evidence>
<keyword evidence="9 11" id="KW-1133">Transmembrane helix</keyword>
<keyword evidence="10 11" id="KW-0472">Membrane</keyword>
<dbReference type="Gene3D" id="1.10.3720.10">
    <property type="entry name" value="MetI-like"/>
    <property type="match status" value="2"/>
</dbReference>
<dbReference type="PANTHER" id="PTHR30183">
    <property type="entry name" value="MOLYBDENUM TRANSPORT SYSTEM PERMEASE PROTEIN MODB"/>
    <property type="match status" value="1"/>
</dbReference>
<evidence type="ECO:0000313" key="14">
    <source>
        <dbReference type="Proteomes" id="UP000092627"/>
    </source>
</evidence>
<keyword evidence="14" id="KW-1185">Reference proteome</keyword>
<evidence type="ECO:0000256" key="11">
    <source>
        <dbReference type="RuleBase" id="RU363032"/>
    </source>
</evidence>
<reference evidence="13 14" key="1">
    <citation type="submission" date="2016-06" db="EMBL/GenBank/DDBJ databases">
        <authorList>
            <person name="Kjaerup R.B."/>
            <person name="Dalgaard T.S."/>
            <person name="Juul-Madsen H.R."/>
        </authorList>
    </citation>
    <scope>NUCLEOTIDE SEQUENCE [LARGE SCALE GENOMIC DNA]</scope>
    <source>
        <strain evidence="13 14">CECT 5080</strain>
    </source>
</reference>
<feature type="transmembrane region" description="Helical" evidence="11">
    <location>
        <begin position="454"/>
        <end position="473"/>
    </location>
</feature>
<feature type="transmembrane region" description="Helical" evidence="11">
    <location>
        <begin position="47"/>
        <end position="69"/>
    </location>
</feature>
<feature type="domain" description="ABC transmembrane type-1" evidence="12">
    <location>
        <begin position="281"/>
        <end position="477"/>
    </location>
</feature>
<feature type="transmembrane region" description="Helical" evidence="11">
    <location>
        <begin position="287"/>
        <end position="306"/>
    </location>
</feature>
<feature type="transmembrane region" description="Helical" evidence="11">
    <location>
        <begin position="327"/>
        <end position="348"/>
    </location>
</feature>
<keyword evidence="8" id="KW-0677">Repeat</keyword>
<dbReference type="Proteomes" id="UP000092627">
    <property type="component" value="Unassembled WGS sequence"/>
</dbReference>
<comment type="subunit">
    <text evidence="2">The complex is composed of two ATP-binding proteins (ThiQ), two transmembrane proteins (ThiP) and a solute-binding protein (ThiB).</text>
</comment>
<dbReference type="InterPro" id="IPR000515">
    <property type="entry name" value="MetI-like"/>
</dbReference>
<evidence type="ECO:0000313" key="13">
    <source>
        <dbReference type="EMBL" id="SBS25041.1"/>
    </source>
</evidence>
<comment type="similarity">
    <text evidence="11">Belongs to the binding-protein-dependent transport system permease family.</text>
</comment>
<feature type="transmembrane region" description="Helical" evidence="11">
    <location>
        <begin position="354"/>
        <end position="375"/>
    </location>
</feature>
<dbReference type="GO" id="GO:0022857">
    <property type="term" value="F:transmembrane transporter activity"/>
    <property type="evidence" value="ECO:0007669"/>
    <property type="project" value="InterPro"/>
</dbReference>
<dbReference type="NCBIfam" id="TIGR01253">
    <property type="entry name" value="thiP"/>
    <property type="match status" value="1"/>
</dbReference>
<keyword evidence="5" id="KW-1003">Cell membrane</keyword>
<evidence type="ECO:0000256" key="7">
    <source>
        <dbReference type="ARBA" id="ARBA00022692"/>
    </source>
</evidence>
<evidence type="ECO:0000256" key="8">
    <source>
        <dbReference type="ARBA" id="ARBA00022737"/>
    </source>
</evidence>
<evidence type="ECO:0000256" key="5">
    <source>
        <dbReference type="ARBA" id="ARBA00022475"/>
    </source>
</evidence>
<dbReference type="PROSITE" id="PS50928">
    <property type="entry name" value="ABC_TM1"/>
    <property type="match status" value="2"/>
</dbReference>
<dbReference type="Pfam" id="PF00528">
    <property type="entry name" value="BPD_transp_1"/>
    <property type="match status" value="2"/>
</dbReference>
<evidence type="ECO:0000256" key="9">
    <source>
        <dbReference type="ARBA" id="ARBA00022989"/>
    </source>
</evidence>
<feature type="domain" description="ABC transmembrane type-1" evidence="12">
    <location>
        <begin position="10"/>
        <end position="210"/>
    </location>
</feature>
<keyword evidence="4 11" id="KW-0813">Transport</keyword>
<dbReference type="GO" id="GO:0005886">
    <property type="term" value="C:plasma membrane"/>
    <property type="evidence" value="ECO:0007669"/>
    <property type="project" value="UniProtKB-SubCell"/>
</dbReference>
<dbReference type="AlphaFoldDB" id="A0A1A8T1H2"/>
<keyword evidence="6" id="KW-0997">Cell inner membrane</keyword>
<feature type="transmembrane region" description="Helical" evidence="11">
    <location>
        <begin position="194"/>
        <end position="214"/>
    </location>
</feature>
<feature type="transmembrane region" description="Helical" evidence="11">
    <location>
        <begin position="75"/>
        <end position="98"/>
    </location>
</feature>
<dbReference type="InterPro" id="IPR005947">
    <property type="entry name" value="ThiP_ABC_transpt"/>
</dbReference>
<feature type="transmembrane region" description="Helical" evidence="11">
    <location>
        <begin position="415"/>
        <end position="434"/>
    </location>
</feature>
<dbReference type="SUPFAM" id="SSF161098">
    <property type="entry name" value="MetI-like"/>
    <property type="match status" value="2"/>
</dbReference>
<dbReference type="CDD" id="cd06261">
    <property type="entry name" value="TM_PBP2"/>
    <property type="match status" value="2"/>
</dbReference>
<evidence type="ECO:0000256" key="1">
    <source>
        <dbReference type="ARBA" id="ARBA00004429"/>
    </source>
</evidence>
<comment type="subcellular location">
    <subcellularLocation>
        <location evidence="1">Cell inner membrane</location>
        <topology evidence="1">Multi-pass membrane protein</topology>
    </subcellularLocation>
    <subcellularLocation>
        <location evidence="11">Cell membrane</location>
        <topology evidence="11">Multi-pass membrane protein</topology>
    </subcellularLocation>
</comment>